<reference evidence="11" key="1">
    <citation type="submission" date="2017-09" db="EMBL/GenBank/DDBJ databases">
        <title>Depth-based differentiation of microbial function through sediment-hosted aquifers and enrichment of novel symbionts in the deep terrestrial subsurface.</title>
        <authorList>
            <person name="Probst A.J."/>
            <person name="Ladd B."/>
            <person name="Jarett J.K."/>
            <person name="Geller-Mcgrath D.E."/>
            <person name="Sieber C.M.K."/>
            <person name="Emerson J.B."/>
            <person name="Anantharaman K."/>
            <person name="Thomas B.C."/>
            <person name="Malmstrom R."/>
            <person name="Stieglmeier M."/>
            <person name="Klingl A."/>
            <person name="Woyke T."/>
            <person name="Ryan C.M."/>
            <person name="Banfield J.F."/>
        </authorList>
    </citation>
    <scope>NUCLEOTIDE SEQUENCE [LARGE SCALE GENOMIC DNA]</scope>
</reference>
<evidence type="ECO:0000313" key="10">
    <source>
        <dbReference type="EMBL" id="PJC28134.1"/>
    </source>
</evidence>
<accession>A0A2M8ESN7</accession>
<sequence length="401" mass="43759">MEKFRYKAKDNQGKTIEGLVEAADPKGAVKILQSKGLLVISVVPKGKDLVTEARVGIFRRISTSDKVNFTRQLATMVAAGLPLTDALTILEAQASPAMAKVVGEILREVEGGGSLSKALEKHPDVFDQVYIALVRSGESAGILDNILTRLAENLENQREFTSKVKGAMLYPAIVIGGMVLVAIIMILFVIPKLTTLYEEFQAELPLPTKILLQVSKLATHFWWLGLIGLIGLVFIIPQLLRNPILKKQYDRLFLRIPIIGSLRKQIMLTEFTRTLGLLISAGVLIVDALEIVRRSLGNSLYEEAVAQAGQDVQRGFPLAVALAETGIFPPILPQMISVGEETGKLDEVLAKVSAYFEQESAQSVKNLTTALEPLIMIVLGAGVGFLIISIIMPIYNLTSKF</sequence>
<gene>
    <name evidence="10" type="ORF">CO054_01830</name>
</gene>
<keyword evidence="3" id="KW-1003">Cell membrane</keyword>
<dbReference type="Pfam" id="PF00482">
    <property type="entry name" value="T2SSF"/>
    <property type="match status" value="2"/>
</dbReference>
<protein>
    <submittedName>
        <fullName evidence="10">Pilus assembly protein PilC</fullName>
    </submittedName>
</protein>
<feature type="transmembrane region" description="Helical" evidence="8">
    <location>
        <begin position="167"/>
        <end position="190"/>
    </location>
</feature>
<proteinExistence type="inferred from homology"/>
<dbReference type="EMBL" id="PFSF01000037">
    <property type="protein sequence ID" value="PJC28134.1"/>
    <property type="molecule type" value="Genomic_DNA"/>
</dbReference>
<evidence type="ECO:0000256" key="1">
    <source>
        <dbReference type="ARBA" id="ARBA00004429"/>
    </source>
</evidence>
<organism evidence="10 11">
    <name type="scientific">Candidatus Shapirobacteria bacterium CG_4_9_14_0_2_um_filter_39_11</name>
    <dbReference type="NCBI Taxonomy" id="1974478"/>
    <lineage>
        <taxon>Bacteria</taxon>
        <taxon>Candidatus Shapironibacteriota</taxon>
    </lineage>
</organism>
<comment type="caution">
    <text evidence="10">The sequence shown here is derived from an EMBL/GenBank/DDBJ whole genome shotgun (WGS) entry which is preliminary data.</text>
</comment>
<dbReference type="InterPro" id="IPR042094">
    <property type="entry name" value="T2SS_GspF_sf"/>
</dbReference>
<evidence type="ECO:0000256" key="5">
    <source>
        <dbReference type="ARBA" id="ARBA00022692"/>
    </source>
</evidence>
<evidence type="ECO:0000256" key="8">
    <source>
        <dbReference type="SAM" id="Phobius"/>
    </source>
</evidence>
<evidence type="ECO:0000256" key="6">
    <source>
        <dbReference type="ARBA" id="ARBA00022989"/>
    </source>
</evidence>
<feature type="transmembrane region" description="Helical" evidence="8">
    <location>
        <begin position="374"/>
        <end position="395"/>
    </location>
</feature>
<keyword evidence="6 8" id="KW-1133">Transmembrane helix</keyword>
<feature type="transmembrane region" description="Helical" evidence="8">
    <location>
        <begin position="221"/>
        <end position="240"/>
    </location>
</feature>
<evidence type="ECO:0000313" key="11">
    <source>
        <dbReference type="Proteomes" id="UP000229816"/>
    </source>
</evidence>
<dbReference type="PANTHER" id="PTHR30012">
    <property type="entry name" value="GENERAL SECRETION PATHWAY PROTEIN"/>
    <property type="match status" value="1"/>
</dbReference>
<evidence type="ECO:0000259" key="9">
    <source>
        <dbReference type="Pfam" id="PF00482"/>
    </source>
</evidence>
<dbReference type="Proteomes" id="UP000229816">
    <property type="component" value="Unassembled WGS sequence"/>
</dbReference>
<dbReference type="InterPro" id="IPR018076">
    <property type="entry name" value="T2SS_GspF_dom"/>
</dbReference>
<comment type="subcellular location">
    <subcellularLocation>
        <location evidence="1">Cell inner membrane</location>
        <topology evidence="1">Multi-pass membrane protein</topology>
    </subcellularLocation>
</comment>
<dbReference type="PANTHER" id="PTHR30012:SF0">
    <property type="entry name" value="TYPE II SECRETION SYSTEM PROTEIN F-RELATED"/>
    <property type="match status" value="1"/>
</dbReference>
<keyword evidence="7 8" id="KW-0472">Membrane</keyword>
<keyword evidence="4" id="KW-0997">Cell inner membrane</keyword>
<evidence type="ECO:0000256" key="2">
    <source>
        <dbReference type="ARBA" id="ARBA00005745"/>
    </source>
</evidence>
<evidence type="ECO:0000256" key="7">
    <source>
        <dbReference type="ARBA" id="ARBA00023136"/>
    </source>
</evidence>
<evidence type="ECO:0000256" key="3">
    <source>
        <dbReference type="ARBA" id="ARBA00022475"/>
    </source>
</evidence>
<feature type="domain" description="Type II secretion system protein GspF" evidence="9">
    <location>
        <begin position="69"/>
        <end position="191"/>
    </location>
</feature>
<name>A0A2M8ESN7_9BACT</name>
<dbReference type="AlphaFoldDB" id="A0A2M8ESN7"/>
<dbReference type="GO" id="GO:0015628">
    <property type="term" value="P:protein secretion by the type II secretion system"/>
    <property type="evidence" value="ECO:0007669"/>
    <property type="project" value="TreeGrafter"/>
</dbReference>
<feature type="domain" description="Type II secretion system protein GspF" evidence="9">
    <location>
        <begin position="271"/>
        <end position="393"/>
    </location>
</feature>
<dbReference type="PRINTS" id="PR00812">
    <property type="entry name" value="BCTERIALGSPF"/>
</dbReference>
<dbReference type="FunFam" id="1.20.81.30:FF:000001">
    <property type="entry name" value="Type II secretion system protein F"/>
    <property type="match status" value="2"/>
</dbReference>
<evidence type="ECO:0000256" key="4">
    <source>
        <dbReference type="ARBA" id="ARBA00022519"/>
    </source>
</evidence>
<dbReference type="Gene3D" id="1.20.81.30">
    <property type="entry name" value="Type II secretion system (T2SS), domain F"/>
    <property type="match status" value="2"/>
</dbReference>
<dbReference type="InterPro" id="IPR003004">
    <property type="entry name" value="GspF/PilC"/>
</dbReference>
<comment type="similarity">
    <text evidence="2">Belongs to the GSP F family.</text>
</comment>
<dbReference type="GO" id="GO:0005886">
    <property type="term" value="C:plasma membrane"/>
    <property type="evidence" value="ECO:0007669"/>
    <property type="project" value="UniProtKB-SubCell"/>
</dbReference>
<keyword evidence="5 8" id="KW-0812">Transmembrane</keyword>